<organism evidence="1">
    <name type="scientific">marine sediment metagenome</name>
    <dbReference type="NCBI Taxonomy" id="412755"/>
    <lineage>
        <taxon>unclassified sequences</taxon>
        <taxon>metagenomes</taxon>
        <taxon>ecological metagenomes</taxon>
    </lineage>
</organism>
<dbReference type="EMBL" id="LAZR01002246">
    <property type="protein sequence ID" value="KKN32537.1"/>
    <property type="molecule type" value="Genomic_DNA"/>
</dbReference>
<dbReference type="AlphaFoldDB" id="A0A0F9Q6C4"/>
<sequence length="87" mass="9732">MLKFGYNRGLNNHPMDMAYANISIECDAGCGRVFGPITTPEQTVNNVVTDAFCVGWAVKELLTLGYRFRIMNYFCPTCTEEGLVGVW</sequence>
<comment type="caution">
    <text evidence="1">The sequence shown here is derived from an EMBL/GenBank/DDBJ whole genome shotgun (WGS) entry which is preliminary data.</text>
</comment>
<gene>
    <name evidence="1" type="ORF">LCGC14_0813020</name>
</gene>
<accession>A0A0F9Q6C4</accession>
<reference evidence="1" key="1">
    <citation type="journal article" date="2015" name="Nature">
        <title>Complex archaea that bridge the gap between prokaryotes and eukaryotes.</title>
        <authorList>
            <person name="Spang A."/>
            <person name="Saw J.H."/>
            <person name="Jorgensen S.L."/>
            <person name="Zaremba-Niedzwiedzka K."/>
            <person name="Martijn J."/>
            <person name="Lind A.E."/>
            <person name="van Eijk R."/>
            <person name="Schleper C."/>
            <person name="Guy L."/>
            <person name="Ettema T.J."/>
        </authorList>
    </citation>
    <scope>NUCLEOTIDE SEQUENCE</scope>
</reference>
<evidence type="ECO:0000313" key="1">
    <source>
        <dbReference type="EMBL" id="KKN32537.1"/>
    </source>
</evidence>
<proteinExistence type="predicted"/>
<protein>
    <submittedName>
        <fullName evidence="1">Uncharacterized protein</fullName>
    </submittedName>
</protein>
<name>A0A0F9Q6C4_9ZZZZ</name>